<feature type="domain" description="Peptidase M61 catalytic" evidence="1">
    <location>
        <begin position="137"/>
        <end position="196"/>
    </location>
</feature>
<dbReference type="Proteomes" id="UP000305730">
    <property type="component" value="Unassembled WGS sequence"/>
</dbReference>
<reference evidence="3 5" key="1">
    <citation type="submission" date="2017-12" db="EMBL/GenBank/DDBJ databases">
        <authorList>
            <person name="Paulsen S."/>
            <person name="Gram L.K."/>
        </authorList>
    </citation>
    <scope>NUCLEOTIDE SEQUENCE [LARGE SCALE GENOMIC DNA]</scope>
    <source>
        <strain evidence="3 5">S2231</strain>
        <strain evidence="2">S2233</strain>
    </source>
</reference>
<evidence type="ECO:0000313" key="5">
    <source>
        <dbReference type="Proteomes" id="UP000307706"/>
    </source>
</evidence>
<gene>
    <name evidence="3" type="ORF">CWB96_01450</name>
    <name evidence="2" type="ORF">CWB97_12615</name>
</gene>
<dbReference type="InterPro" id="IPR027268">
    <property type="entry name" value="Peptidase_M4/M1_CTD_sf"/>
</dbReference>
<dbReference type="RefSeq" id="WP_171044260.1">
    <property type="nucleotide sequence ID" value="NZ_PNCK01000042.1"/>
</dbReference>
<dbReference type="Proteomes" id="UP000307706">
    <property type="component" value="Unassembled WGS sequence"/>
</dbReference>
<reference evidence="5" key="2">
    <citation type="submission" date="2019-06" db="EMBL/GenBank/DDBJ databases">
        <title>Co-occurence of chitin degradation, pigmentation and bioactivity in marine Pseudoalteromonas.</title>
        <authorList>
            <person name="Sonnenschein E.C."/>
            <person name="Bech P.K."/>
        </authorList>
    </citation>
    <scope>NUCLEOTIDE SEQUENCE [LARGE SCALE GENOMIC DNA]</scope>
    <source>
        <strain evidence="5">S2231</strain>
    </source>
</reference>
<dbReference type="Gene3D" id="1.10.390.10">
    <property type="entry name" value="Neutral Protease Domain 2"/>
    <property type="match status" value="1"/>
</dbReference>
<sequence length="288" mass="33379">MPITTRASLLKTRHITHLLTLCAFVFLLMKEAQPAEAHYINFAELSKAQQATVNTWVNHAIHATEHALGQLKQSHIIIELNPKYFTLESVPWASVIRGDQDGVELHFNRYASAATLIQDWTLYHELAHLYHPLFNYKDFWVSEGLATYLQNVIMFNAGLISRAEFTHRLWSGLQRGKLQTRSINNKLYAVTENMWSLKAQQRVYWTGAAFFIEAEIALNSQRSPRYTVSELLKQYQKCCRSQNMQAKAFMSELDKISQTAIFSNLYQKYKARTDFPTITKEQISQLHF</sequence>
<proteinExistence type="predicted"/>
<comment type="caution">
    <text evidence="3">The sequence shown here is derived from an EMBL/GenBank/DDBJ whole genome shotgun (WGS) entry which is preliminary data.</text>
</comment>
<dbReference type="EMBL" id="PNCK01000042">
    <property type="protein sequence ID" value="TMP42185.1"/>
    <property type="molecule type" value="Genomic_DNA"/>
</dbReference>
<dbReference type="AlphaFoldDB" id="A0A5S3XW45"/>
<evidence type="ECO:0000313" key="4">
    <source>
        <dbReference type="Proteomes" id="UP000305730"/>
    </source>
</evidence>
<dbReference type="Pfam" id="PF05299">
    <property type="entry name" value="Peptidase_M61"/>
    <property type="match status" value="1"/>
</dbReference>
<organism evidence="3 5">
    <name type="scientific">Pseudoalteromonas citrea</name>
    <dbReference type="NCBI Taxonomy" id="43655"/>
    <lineage>
        <taxon>Bacteria</taxon>
        <taxon>Pseudomonadati</taxon>
        <taxon>Pseudomonadota</taxon>
        <taxon>Gammaproteobacteria</taxon>
        <taxon>Alteromonadales</taxon>
        <taxon>Pseudoalteromonadaceae</taxon>
        <taxon>Pseudoalteromonas</taxon>
    </lineage>
</organism>
<accession>A0A5S3XW45</accession>
<evidence type="ECO:0000313" key="2">
    <source>
        <dbReference type="EMBL" id="TMP42185.1"/>
    </source>
</evidence>
<name>A0A5S3XW45_9GAMM</name>
<evidence type="ECO:0000313" key="3">
    <source>
        <dbReference type="EMBL" id="TMP62345.1"/>
    </source>
</evidence>
<dbReference type="InterPro" id="IPR007963">
    <property type="entry name" value="Peptidase_M61_catalytic"/>
</dbReference>
<evidence type="ECO:0000259" key="1">
    <source>
        <dbReference type="Pfam" id="PF05299"/>
    </source>
</evidence>
<reference evidence="3" key="3">
    <citation type="submission" date="2019-09" db="EMBL/GenBank/DDBJ databases">
        <title>Co-occurence of chitin degradation, pigmentation and bioactivity in marine Pseudoalteromonas.</title>
        <authorList>
            <person name="Sonnenschein E.C."/>
            <person name="Bech P.K."/>
        </authorList>
    </citation>
    <scope>NUCLEOTIDE SEQUENCE</scope>
    <source>
        <strain evidence="3">S2231</strain>
        <strain evidence="2 4">S2233</strain>
    </source>
</reference>
<keyword evidence="4" id="KW-1185">Reference proteome</keyword>
<protein>
    <recommendedName>
        <fullName evidence="1">Peptidase M61 catalytic domain-containing protein</fullName>
    </recommendedName>
</protein>
<dbReference type="EMBL" id="PNCL01000008">
    <property type="protein sequence ID" value="TMP62345.1"/>
    <property type="molecule type" value="Genomic_DNA"/>
</dbReference>